<dbReference type="SUPFAM" id="SSF55120">
    <property type="entry name" value="Pseudouridine synthase"/>
    <property type="match status" value="1"/>
</dbReference>
<protein>
    <submittedName>
        <fullName evidence="5">Pseudouridylate synthase</fullName>
    </submittedName>
</protein>
<feature type="compositionally biased region" description="Basic and acidic residues" evidence="2">
    <location>
        <begin position="366"/>
        <end position="376"/>
    </location>
</feature>
<dbReference type="Proteomes" id="UP000195521">
    <property type="component" value="Unassembled WGS sequence"/>
</dbReference>
<evidence type="ECO:0000256" key="3">
    <source>
        <dbReference type="SAM" id="SignalP"/>
    </source>
</evidence>
<feature type="compositionally biased region" description="Basic and acidic residues" evidence="2">
    <location>
        <begin position="263"/>
        <end position="280"/>
    </location>
</feature>
<feature type="domain" description="Pseudouridine synthase RsuA/RluA-like" evidence="4">
    <location>
        <begin position="419"/>
        <end position="662"/>
    </location>
</feature>
<dbReference type="OrthoDB" id="424794at2759"/>
<dbReference type="GO" id="GO:0003723">
    <property type="term" value="F:RNA binding"/>
    <property type="evidence" value="ECO:0007669"/>
    <property type="project" value="UniProtKB-KW"/>
</dbReference>
<dbReference type="EMBL" id="BDQF01000008">
    <property type="protein sequence ID" value="GAW80204.1"/>
    <property type="molecule type" value="Genomic_DNA"/>
</dbReference>
<evidence type="ECO:0000256" key="2">
    <source>
        <dbReference type="SAM" id="MobiDB-lite"/>
    </source>
</evidence>
<gene>
    <name evidence="5" type="ORF">PGO_071190</name>
</gene>
<dbReference type="InterPro" id="IPR006224">
    <property type="entry name" value="PsdUridine_synth_RluA-like_CS"/>
</dbReference>
<reference evidence="6" key="1">
    <citation type="submission" date="2017-04" db="EMBL/GenBank/DDBJ databases">
        <title>Plasmodium gonderi genome.</title>
        <authorList>
            <person name="Arisue N."/>
            <person name="Honma H."/>
            <person name="Kawai S."/>
            <person name="Tougan T."/>
            <person name="Tanabe K."/>
            <person name="Horii T."/>
        </authorList>
    </citation>
    <scope>NUCLEOTIDE SEQUENCE [LARGE SCALE GENOMIC DNA]</scope>
    <source>
        <strain evidence="6">ATCC 30045</strain>
    </source>
</reference>
<feature type="region of interest" description="Disordered" evidence="2">
    <location>
        <begin position="259"/>
        <end position="296"/>
    </location>
</feature>
<dbReference type="InterPro" id="IPR006145">
    <property type="entry name" value="PsdUridine_synth_RsuA/RluA"/>
</dbReference>
<dbReference type="GeneID" id="39746917"/>
<evidence type="ECO:0000313" key="5">
    <source>
        <dbReference type="EMBL" id="GAW80204.1"/>
    </source>
</evidence>
<dbReference type="GO" id="GO:0000455">
    <property type="term" value="P:enzyme-directed rRNA pseudouridine synthesis"/>
    <property type="evidence" value="ECO:0007669"/>
    <property type="project" value="TreeGrafter"/>
</dbReference>
<accession>A0A1Y1JJE7</accession>
<keyword evidence="3" id="KW-0732">Signal</keyword>
<dbReference type="RefSeq" id="XP_028542793.1">
    <property type="nucleotide sequence ID" value="XM_028686992.1"/>
</dbReference>
<dbReference type="AlphaFoldDB" id="A0A1Y1JJE7"/>
<dbReference type="InterPro" id="IPR050188">
    <property type="entry name" value="RluA_PseudoU_synthase"/>
</dbReference>
<dbReference type="Gene3D" id="3.30.2350.10">
    <property type="entry name" value="Pseudouridine synthase"/>
    <property type="match status" value="2"/>
</dbReference>
<keyword evidence="1" id="KW-0694">RNA-binding</keyword>
<dbReference type="PANTHER" id="PTHR21600:SF40">
    <property type="entry name" value="PSEUDOURIDYLATE SYNTHASE RPUSD2"/>
    <property type="match status" value="1"/>
</dbReference>
<sequence length="849" mass="99697">MFIYGLLTIAFLDIIKSFRIMKIVITNTSGLNVVDNKFEPKYFTKNKLRFVSPYVYTYKLYTKKRWIGKKISDILTSEFCAYDLNYFKESIKKGYIKVNHENVTCDYLLKSNDLIQHKLLLFEKTVISNKIIILYEDENFLCVYKSASIPTHPVGFYQYNSLLRTLQNYITSCSLKKEQSDMRQNLEMVTGEVGGEAGGEVTENVLDEDVIKISFNFKNNNFKNMERMENSPFPDGTSPGHGSKVYCEEMKEPKKYNMSSNIGKRENRGEEGEYTSEKDASLINYSRKRKQSQTYLDQQKCMNDSGKNYKKISTDLNCSYTGVGDVYLTTSNHINNEKNQKDERNQYISSSTGETENLSSTGFIISEEKKKNDEKLGSQTSTDDVGRRREECIKSRDKGRICKKVAQPANQPGNKVERDDSYIYTLHRLDKLTSGIVLFGKNKKFSTFFSQNISNNKMKKSYITRVEGDFRTLIKKLIDDKKKKILKDLDSKILNDIIEKYCYGNKEGAPLPFNDEEFFKNDIFLYENKYTREDIRNGESDMKTLARIVYEKKSYLKDAFDVEKFEMDDYMCENAKTQKKDFDTYHKYFLIDFGYMYCEDKKLLKYVFTKYTQKNHELMKQYSLKPSVTKFMFLSYNADLNESLVLCQPITGRTHQIRAHLKSLTFPISNDAQYNEEFEKEYMSKSEYLHFDETEEERSGEEDKKFSHYQGSAQMGTCKDSHKYEEFTAEKIAPEMENSESSCRKKLKKNPEKPEKYSYFPLIPFLNTSFHWLYDDNINLNSTNNETYLNNYFFKKISNITYHSSGIFLHSFRYTWENVFDIFTLLPKWCTLFYIPKSIIIFLLYGSLS</sequence>
<evidence type="ECO:0000259" key="4">
    <source>
        <dbReference type="Pfam" id="PF00849"/>
    </source>
</evidence>
<feature type="compositionally biased region" description="Basic and acidic residues" evidence="2">
    <location>
        <begin position="335"/>
        <end position="345"/>
    </location>
</feature>
<dbReference type="PROSITE" id="PS01129">
    <property type="entry name" value="PSI_RLU"/>
    <property type="match status" value="1"/>
</dbReference>
<proteinExistence type="predicted"/>
<dbReference type="OMA" id="TSEFCAY"/>
<feature type="region of interest" description="Disordered" evidence="2">
    <location>
        <begin position="334"/>
        <end position="390"/>
    </location>
</feature>
<feature type="compositionally biased region" description="Polar residues" evidence="2">
    <location>
        <begin position="346"/>
        <end position="363"/>
    </location>
</feature>
<keyword evidence="6" id="KW-1185">Reference proteome</keyword>
<feature type="signal peptide" evidence="3">
    <location>
        <begin position="1"/>
        <end position="17"/>
    </location>
</feature>
<dbReference type="InterPro" id="IPR020103">
    <property type="entry name" value="PsdUridine_synth_cat_dom_sf"/>
</dbReference>
<dbReference type="PANTHER" id="PTHR21600">
    <property type="entry name" value="MITOCHONDRIAL RNA PSEUDOURIDINE SYNTHASE"/>
    <property type="match status" value="1"/>
</dbReference>
<feature type="chain" id="PRO_5012056052" evidence="3">
    <location>
        <begin position="18"/>
        <end position="849"/>
    </location>
</feature>
<name>A0A1Y1JJE7_PLAGO</name>
<evidence type="ECO:0000256" key="1">
    <source>
        <dbReference type="PROSITE-ProRule" id="PRU00182"/>
    </source>
</evidence>
<comment type="caution">
    <text evidence="5">The sequence shown here is derived from an EMBL/GenBank/DDBJ whole genome shotgun (WGS) entry which is preliminary data.</text>
</comment>
<evidence type="ECO:0000313" key="6">
    <source>
        <dbReference type="Proteomes" id="UP000195521"/>
    </source>
</evidence>
<dbReference type="PROSITE" id="PS50889">
    <property type="entry name" value="S4"/>
    <property type="match status" value="1"/>
</dbReference>
<dbReference type="GO" id="GO:0009982">
    <property type="term" value="F:pseudouridine synthase activity"/>
    <property type="evidence" value="ECO:0007669"/>
    <property type="project" value="InterPro"/>
</dbReference>
<organism evidence="5 6">
    <name type="scientific">Plasmodium gonderi</name>
    <dbReference type="NCBI Taxonomy" id="77519"/>
    <lineage>
        <taxon>Eukaryota</taxon>
        <taxon>Sar</taxon>
        <taxon>Alveolata</taxon>
        <taxon>Apicomplexa</taxon>
        <taxon>Aconoidasida</taxon>
        <taxon>Haemosporida</taxon>
        <taxon>Plasmodiidae</taxon>
        <taxon>Plasmodium</taxon>
        <taxon>Plasmodium (Plasmodium)</taxon>
    </lineage>
</organism>
<dbReference type="Pfam" id="PF00849">
    <property type="entry name" value="PseudoU_synth_2"/>
    <property type="match status" value="1"/>
</dbReference>